<reference evidence="1 3" key="2">
    <citation type="journal article" date="2014" name="BMC Genomics">
        <title>An improved genome release (version Mt4.0) for the model legume Medicago truncatula.</title>
        <authorList>
            <person name="Tang H."/>
            <person name="Krishnakumar V."/>
            <person name="Bidwell S."/>
            <person name="Rosen B."/>
            <person name="Chan A."/>
            <person name="Zhou S."/>
            <person name="Gentzbittel L."/>
            <person name="Childs K.L."/>
            <person name="Yandell M."/>
            <person name="Gundlach H."/>
            <person name="Mayer K.F."/>
            <person name="Schwartz D.C."/>
            <person name="Town C.D."/>
        </authorList>
    </citation>
    <scope>GENOME REANNOTATION</scope>
    <source>
        <strain evidence="2 3">cv. Jemalong A17</strain>
    </source>
</reference>
<dbReference type="HOGENOM" id="CLU_2416642_0_0_1"/>
<dbReference type="EMBL" id="CM001221">
    <property type="protein sequence ID" value="AES99771.1"/>
    <property type="molecule type" value="Genomic_DNA"/>
</dbReference>
<evidence type="ECO:0000313" key="2">
    <source>
        <dbReference type="EnsemblPlants" id="AES99771"/>
    </source>
</evidence>
<protein>
    <submittedName>
        <fullName evidence="1 2">Uncharacterized protein</fullName>
    </submittedName>
</protein>
<dbReference type="EnsemblPlants" id="AES99771">
    <property type="protein sequence ID" value="AES99771"/>
    <property type="gene ID" value="MTR_5g084550"/>
</dbReference>
<gene>
    <name evidence="1" type="ordered locus">MTR_5g084550</name>
</gene>
<accession>G7K7E1</accession>
<keyword evidence="3" id="KW-1185">Reference proteome</keyword>
<organism evidence="1 3">
    <name type="scientific">Medicago truncatula</name>
    <name type="common">Barrel medic</name>
    <name type="synonym">Medicago tribuloides</name>
    <dbReference type="NCBI Taxonomy" id="3880"/>
    <lineage>
        <taxon>Eukaryota</taxon>
        <taxon>Viridiplantae</taxon>
        <taxon>Streptophyta</taxon>
        <taxon>Embryophyta</taxon>
        <taxon>Tracheophyta</taxon>
        <taxon>Spermatophyta</taxon>
        <taxon>Magnoliopsida</taxon>
        <taxon>eudicotyledons</taxon>
        <taxon>Gunneridae</taxon>
        <taxon>Pentapetalae</taxon>
        <taxon>rosids</taxon>
        <taxon>fabids</taxon>
        <taxon>Fabales</taxon>
        <taxon>Fabaceae</taxon>
        <taxon>Papilionoideae</taxon>
        <taxon>50 kb inversion clade</taxon>
        <taxon>NPAAA clade</taxon>
        <taxon>Hologalegina</taxon>
        <taxon>IRL clade</taxon>
        <taxon>Trifolieae</taxon>
        <taxon>Medicago</taxon>
    </lineage>
</organism>
<name>G7K7E1_MEDTR</name>
<sequence>MVADVVEVSGCDDRGWNTSKSTVIFPIPHTNFFTNNSRHYYSYIASKIKNQQKKPNWVEKRNTTKRSWMTAAIEALLNKKEEVSPPMVVGGE</sequence>
<evidence type="ECO:0000313" key="1">
    <source>
        <dbReference type="EMBL" id="AES99771.1"/>
    </source>
</evidence>
<proteinExistence type="predicted"/>
<reference evidence="2" key="3">
    <citation type="submission" date="2015-04" db="UniProtKB">
        <authorList>
            <consortium name="EnsemblPlants"/>
        </authorList>
    </citation>
    <scope>IDENTIFICATION</scope>
    <source>
        <strain evidence="2">cv. Jemalong A17</strain>
    </source>
</reference>
<dbReference type="AlphaFoldDB" id="G7K7E1"/>
<evidence type="ECO:0000313" key="3">
    <source>
        <dbReference type="Proteomes" id="UP000002051"/>
    </source>
</evidence>
<dbReference type="Proteomes" id="UP000002051">
    <property type="component" value="Chromosome 5"/>
</dbReference>
<reference evidence="1 3" key="1">
    <citation type="journal article" date="2011" name="Nature">
        <title>The Medicago genome provides insight into the evolution of rhizobial symbioses.</title>
        <authorList>
            <person name="Young N.D."/>
            <person name="Debelle F."/>
            <person name="Oldroyd G.E."/>
            <person name="Geurts R."/>
            <person name="Cannon S.B."/>
            <person name="Udvardi M.K."/>
            <person name="Benedito V.A."/>
            <person name="Mayer K.F."/>
            <person name="Gouzy J."/>
            <person name="Schoof H."/>
            <person name="Van de Peer Y."/>
            <person name="Proost S."/>
            <person name="Cook D.R."/>
            <person name="Meyers B.C."/>
            <person name="Spannagl M."/>
            <person name="Cheung F."/>
            <person name="De Mita S."/>
            <person name="Krishnakumar V."/>
            <person name="Gundlach H."/>
            <person name="Zhou S."/>
            <person name="Mudge J."/>
            <person name="Bharti A.K."/>
            <person name="Murray J.D."/>
            <person name="Naoumkina M.A."/>
            <person name="Rosen B."/>
            <person name="Silverstein K.A."/>
            <person name="Tang H."/>
            <person name="Rombauts S."/>
            <person name="Zhao P.X."/>
            <person name="Zhou P."/>
            <person name="Barbe V."/>
            <person name="Bardou P."/>
            <person name="Bechner M."/>
            <person name="Bellec A."/>
            <person name="Berger A."/>
            <person name="Berges H."/>
            <person name="Bidwell S."/>
            <person name="Bisseling T."/>
            <person name="Choisne N."/>
            <person name="Couloux A."/>
            <person name="Denny R."/>
            <person name="Deshpande S."/>
            <person name="Dai X."/>
            <person name="Doyle J.J."/>
            <person name="Dudez A.M."/>
            <person name="Farmer A.D."/>
            <person name="Fouteau S."/>
            <person name="Franken C."/>
            <person name="Gibelin C."/>
            <person name="Gish J."/>
            <person name="Goldstein S."/>
            <person name="Gonzalez A.J."/>
            <person name="Green P.J."/>
            <person name="Hallab A."/>
            <person name="Hartog M."/>
            <person name="Hua A."/>
            <person name="Humphray S.J."/>
            <person name="Jeong D.H."/>
            <person name="Jing Y."/>
            <person name="Jocker A."/>
            <person name="Kenton S.M."/>
            <person name="Kim D.J."/>
            <person name="Klee K."/>
            <person name="Lai H."/>
            <person name="Lang C."/>
            <person name="Lin S."/>
            <person name="Macmil S.L."/>
            <person name="Magdelenat G."/>
            <person name="Matthews L."/>
            <person name="McCorrison J."/>
            <person name="Monaghan E.L."/>
            <person name="Mun J.H."/>
            <person name="Najar F.Z."/>
            <person name="Nicholson C."/>
            <person name="Noirot C."/>
            <person name="O'Bleness M."/>
            <person name="Paule C.R."/>
            <person name="Poulain J."/>
            <person name="Prion F."/>
            <person name="Qin B."/>
            <person name="Qu C."/>
            <person name="Retzel E.F."/>
            <person name="Riddle C."/>
            <person name="Sallet E."/>
            <person name="Samain S."/>
            <person name="Samson N."/>
            <person name="Sanders I."/>
            <person name="Saurat O."/>
            <person name="Scarpelli C."/>
            <person name="Schiex T."/>
            <person name="Segurens B."/>
            <person name="Severin A.J."/>
            <person name="Sherrier D.J."/>
            <person name="Shi R."/>
            <person name="Sims S."/>
            <person name="Singer S.R."/>
            <person name="Sinharoy S."/>
            <person name="Sterck L."/>
            <person name="Viollet A."/>
            <person name="Wang B.B."/>
            <person name="Wang K."/>
            <person name="Wang M."/>
            <person name="Wang X."/>
            <person name="Warfsmann J."/>
            <person name="Weissenbach J."/>
            <person name="White D.D."/>
            <person name="White J.D."/>
            <person name="Wiley G.B."/>
            <person name="Wincker P."/>
            <person name="Xing Y."/>
            <person name="Yang L."/>
            <person name="Yao Z."/>
            <person name="Ying F."/>
            <person name="Zhai J."/>
            <person name="Zhou L."/>
            <person name="Zuber A."/>
            <person name="Denarie J."/>
            <person name="Dixon R.A."/>
            <person name="May G.D."/>
            <person name="Schwartz D.C."/>
            <person name="Rogers J."/>
            <person name="Quetier F."/>
            <person name="Town C.D."/>
            <person name="Roe B.A."/>
        </authorList>
    </citation>
    <scope>NUCLEOTIDE SEQUENCE [LARGE SCALE GENOMIC DNA]</scope>
    <source>
        <strain evidence="1">A17</strain>
        <strain evidence="2 3">cv. Jemalong A17</strain>
    </source>
</reference>
<dbReference type="PaxDb" id="3880-AES99771"/>